<name>A0ACC0SBF3_POPTR</name>
<evidence type="ECO:0000313" key="1">
    <source>
        <dbReference type="EMBL" id="KAI9386106.1"/>
    </source>
</evidence>
<sequence length="36" mass="3922">MHESVEIYVKGFDAPTPPIQRDGILISSSSQGVHLL</sequence>
<comment type="caution">
    <text evidence="1">The sequence shown here is derived from an EMBL/GenBank/DDBJ whole genome shotgun (WGS) entry which is preliminary data.</text>
</comment>
<keyword evidence="2" id="KW-1185">Reference proteome</keyword>
<dbReference type="Proteomes" id="UP000006729">
    <property type="component" value="Chromosome 11"/>
</dbReference>
<accession>A0ACC0SBF3</accession>
<organism evidence="1 2">
    <name type="scientific">Populus trichocarpa</name>
    <name type="common">Western balsam poplar</name>
    <name type="synonym">Populus balsamifera subsp. trichocarpa</name>
    <dbReference type="NCBI Taxonomy" id="3694"/>
    <lineage>
        <taxon>Eukaryota</taxon>
        <taxon>Viridiplantae</taxon>
        <taxon>Streptophyta</taxon>
        <taxon>Embryophyta</taxon>
        <taxon>Tracheophyta</taxon>
        <taxon>Spermatophyta</taxon>
        <taxon>Magnoliopsida</taxon>
        <taxon>eudicotyledons</taxon>
        <taxon>Gunneridae</taxon>
        <taxon>Pentapetalae</taxon>
        <taxon>rosids</taxon>
        <taxon>fabids</taxon>
        <taxon>Malpighiales</taxon>
        <taxon>Salicaceae</taxon>
        <taxon>Saliceae</taxon>
        <taxon>Populus</taxon>
    </lineage>
</organism>
<proteinExistence type="predicted"/>
<gene>
    <name evidence="1" type="ORF">POPTR_011G153350v4</name>
</gene>
<reference evidence="1 2" key="1">
    <citation type="journal article" date="2006" name="Science">
        <title>The genome of black cottonwood, Populus trichocarpa (Torr. &amp; Gray).</title>
        <authorList>
            <person name="Tuskan G.A."/>
            <person name="Difazio S."/>
            <person name="Jansson S."/>
            <person name="Bohlmann J."/>
            <person name="Grigoriev I."/>
            <person name="Hellsten U."/>
            <person name="Putnam N."/>
            <person name="Ralph S."/>
            <person name="Rombauts S."/>
            <person name="Salamov A."/>
            <person name="Schein J."/>
            <person name="Sterck L."/>
            <person name="Aerts A."/>
            <person name="Bhalerao R.R."/>
            <person name="Bhalerao R.P."/>
            <person name="Blaudez D."/>
            <person name="Boerjan W."/>
            <person name="Brun A."/>
            <person name="Brunner A."/>
            <person name="Busov V."/>
            <person name="Campbell M."/>
            <person name="Carlson J."/>
            <person name="Chalot M."/>
            <person name="Chapman J."/>
            <person name="Chen G.L."/>
            <person name="Cooper D."/>
            <person name="Coutinho P.M."/>
            <person name="Couturier J."/>
            <person name="Covert S."/>
            <person name="Cronk Q."/>
            <person name="Cunningham R."/>
            <person name="Davis J."/>
            <person name="Degroeve S."/>
            <person name="Dejardin A."/>
            <person name="Depamphilis C."/>
            <person name="Detter J."/>
            <person name="Dirks B."/>
            <person name="Dubchak I."/>
            <person name="Duplessis S."/>
            <person name="Ehlting J."/>
            <person name="Ellis B."/>
            <person name="Gendler K."/>
            <person name="Goodstein D."/>
            <person name="Gribskov M."/>
            <person name="Grimwood J."/>
            <person name="Groover A."/>
            <person name="Gunter L."/>
            <person name="Hamberger B."/>
            <person name="Heinze B."/>
            <person name="Helariutta Y."/>
            <person name="Henrissat B."/>
            <person name="Holligan D."/>
            <person name="Holt R."/>
            <person name="Huang W."/>
            <person name="Islam-Faridi N."/>
            <person name="Jones S."/>
            <person name="Jones-Rhoades M."/>
            <person name="Jorgensen R."/>
            <person name="Joshi C."/>
            <person name="Kangasjarvi J."/>
            <person name="Karlsson J."/>
            <person name="Kelleher C."/>
            <person name="Kirkpatrick R."/>
            <person name="Kirst M."/>
            <person name="Kohler A."/>
            <person name="Kalluri U."/>
            <person name="Larimer F."/>
            <person name="Leebens-Mack J."/>
            <person name="Leple J.C."/>
            <person name="Locascio P."/>
            <person name="Lou Y."/>
            <person name="Lucas S."/>
            <person name="Martin F."/>
            <person name="Montanini B."/>
            <person name="Napoli C."/>
            <person name="Nelson D.R."/>
            <person name="Nelson C."/>
            <person name="Nieminen K."/>
            <person name="Nilsson O."/>
            <person name="Pereda V."/>
            <person name="Peter G."/>
            <person name="Philippe R."/>
            <person name="Pilate G."/>
            <person name="Poliakov A."/>
            <person name="Razumovskaya J."/>
            <person name="Richardson P."/>
            <person name="Rinaldi C."/>
            <person name="Ritland K."/>
            <person name="Rouze P."/>
            <person name="Ryaboy D."/>
            <person name="Schmutz J."/>
            <person name="Schrader J."/>
            <person name="Segerman B."/>
            <person name="Shin H."/>
            <person name="Siddiqui A."/>
            <person name="Sterky F."/>
            <person name="Terry A."/>
            <person name="Tsai C.J."/>
            <person name="Uberbacher E."/>
            <person name="Unneberg P."/>
            <person name="Vahala J."/>
            <person name="Wall K."/>
            <person name="Wessler S."/>
            <person name="Yang G."/>
            <person name="Yin T."/>
            <person name="Douglas C."/>
            <person name="Marra M."/>
            <person name="Sandberg G."/>
            <person name="Van de Peer Y."/>
            <person name="Rokhsar D."/>
        </authorList>
    </citation>
    <scope>NUCLEOTIDE SEQUENCE [LARGE SCALE GENOMIC DNA]</scope>
    <source>
        <strain evidence="2">cv. Nisqually</strain>
    </source>
</reference>
<protein>
    <submittedName>
        <fullName evidence="1">Uncharacterized protein</fullName>
    </submittedName>
</protein>
<dbReference type="EMBL" id="CM009300">
    <property type="protein sequence ID" value="KAI9386106.1"/>
    <property type="molecule type" value="Genomic_DNA"/>
</dbReference>
<evidence type="ECO:0000313" key="2">
    <source>
        <dbReference type="Proteomes" id="UP000006729"/>
    </source>
</evidence>